<dbReference type="EMBL" id="AHAT01010036">
    <property type="status" value="NOT_ANNOTATED_CDS"/>
    <property type="molecule type" value="Genomic_DNA"/>
</dbReference>
<evidence type="ECO:0000259" key="10">
    <source>
        <dbReference type="PROSITE" id="PS50287"/>
    </source>
</evidence>
<feature type="disulfide bond" evidence="9">
    <location>
        <begin position="350"/>
        <end position="411"/>
    </location>
</feature>
<dbReference type="GeneTree" id="ENSGT00950000183145"/>
<dbReference type="InParanoid" id="W5MP93"/>
<dbReference type="PROSITE" id="PS50287">
    <property type="entry name" value="SRCR_2"/>
    <property type="match status" value="8"/>
</dbReference>
<dbReference type="FunFam" id="3.10.250.10:FF:000032">
    <property type="entry name" value="Si:dkey-14d8.20"/>
    <property type="match status" value="1"/>
</dbReference>
<dbReference type="Gene3D" id="3.10.250.10">
    <property type="entry name" value="SRCR-like domain"/>
    <property type="match status" value="8"/>
</dbReference>
<dbReference type="Pfam" id="PF00530">
    <property type="entry name" value="SRCR"/>
    <property type="match status" value="8"/>
</dbReference>
<evidence type="ECO:0000256" key="7">
    <source>
        <dbReference type="ARBA" id="ARBA00023157"/>
    </source>
</evidence>
<dbReference type="Proteomes" id="UP000018468">
    <property type="component" value="Linkage group LG9"/>
</dbReference>
<feature type="domain" description="SRCR" evidence="10">
    <location>
        <begin position="625"/>
        <end position="725"/>
    </location>
</feature>
<dbReference type="OMA" id="GWALSIM"/>
<dbReference type="eggNOG" id="ENOG502QQ5W">
    <property type="taxonomic scope" value="Eukaryota"/>
</dbReference>
<dbReference type="Ensembl" id="ENSLOCT00000010215.1">
    <property type="protein sequence ID" value="ENSLOCP00000010202.1"/>
    <property type="gene ID" value="ENSLOCG00000008396.1"/>
</dbReference>
<feature type="domain" description="SRCR" evidence="10">
    <location>
        <begin position="521"/>
        <end position="620"/>
    </location>
</feature>
<dbReference type="STRING" id="7918.ENSLOCP00000010202"/>
<dbReference type="SUPFAM" id="SSF56487">
    <property type="entry name" value="SRCR-like"/>
    <property type="match status" value="8"/>
</dbReference>
<dbReference type="InterPro" id="IPR036772">
    <property type="entry name" value="SRCR-like_dom_sf"/>
</dbReference>
<dbReference type="PANTHER" id="PTHR19331:SF468">
    <property type="entry name" value="SCAVENGER RECEPTOR CYSTEINE-RICH TYPE 1 PROTEIN M160"/>
    <property type="match status" value="1"/>
</dbReference>
<evidence type="ECO:0000256" key="5">
    <source>
        <dbReference type="ARBA" id="ARBA00022989"/>
    </source>
</evidence>
<dbReference type="FunFam" id="3.10.250.10:FF:000006">
    <property type="entry name" value="neurotrypsin isoform X2"/>
    <property type="match status" value="1"/>
</dbReference>
<keyword evidence="6" id="KW-0472">Membrane</keyword>
<dbReference type="AlphaFoldDB" id="W5MP93"/>
<comment type="caution">
    <text evidence="9">Lacks conserved residue(s) required for the propagation of feature annotation.</text>
</comment>
<keyword evidence="3" id="KW-0732">Signal</keyword>
<feature type="disulfide bond" evidence="9">
    <location>
        <begin position="381"/>
        <end position="391"/>
    </location>
</feature>
<organism evidence="11 12">
    <name type="scientific">Lepisosteus oculatus</name>
    <name type="common">Spotted gar</name>
    <dbReference type="NCBI Taxonomy" id="7918"/>
    <lineage>
        <taxon>Eukaryota</taxon>
        <taxon>Metazoa</taxon>
        <taxon>Chordata</taxon>
        <taxon>Craniata</taxon>
        <taxon>Vertebrata</taxon>
        <taxon>Euteleostomi</taxon>
        <taxon>Actinopterygii</taxon>
        <taxon>Neopterygii</taxon>
        <taxon>Holostei</taxon>
        <taxon>Semionotiformes</taxon>
        <taxon>Lepisosteidae</taxon>
        <taxon>Lepisosteus</taxon>
    </lineage>
</organism>
<evidence type="ECO:0000256" key="1">
    <source>
        <dbReference type="ARBA" id="ARBA00004167"/>
    </source>
</evidence>
<feature type="disulfide bond" evidence="9">
    <location>
        <begin position="337"/>
        <end position="401"/>
    </location>
</feature>
<keyword evidence="4" id="KW-0677">Repeat</keyword>
<feature type="domain" description="SRCR" evidence="10">
    <location>
        <begin position="730"/>
        <end position="830"/>
    </location>
</feature>
<reference evidence="11" key="2">
    <citation type="submission" date="2025-08" db="UniProtKB">
        <authorList>
            <consortium name="Ensembl"/>
        </authorList>
    </citation>
    <scope>IDENTIFICATION</scope>
</reference>
<evidence type="ECO:0000313" key="12">
    <source>
        <dbReference type="Proteomes" id="UP000018468"/>
    </source>
</evidence>
<feature type="domain" description="SRCR" evidence="10">
    <location>
        <begin position="101"/>
        <end position="192"/>
    </location>
</feature>
<dbReference type="PROSITE" id="PS00420">
    <property type="entry name" value="SRCR_1"/>
    <property type="match status" value="1"/>
</dbReference>
<feature type="disulfide bond" evidence="9">
    <location>
        <begin position="650"/>
        <end position="714"/>
    </location>
</feature>
<evidence type="ECO:0000256" key="8">
    <source>
        <dbReference type="ARBA" id="ARBA00023180"/>
    </source>
</evidence>
<proteinExistence type="predicted"/>
<evidence type="ECO:0000256" key="3">
    <source>
        <dbReference type="ARBA" id="ARBA00022729"/>
    </source>
</evidence>
<feature type="domain" description="SRCR" evidence="10">
    <location>
        <begin position="312"/>
        <end position="412"/>
    </location>
</feature>
<feature type="disulfide bond" evidence="9">
    <location>
        <begin position="883"/>
        <end position="947"/>
    </location>
</feature>
<reference evidence="12" key="1">
    <citation type="submission" date="2011-12" db="EMBL/GenBank/DDBJ databases">
        <title>The Draft Genome of Lepisosteus oculatus.</title>
        <authorList>
            <consortium name="The Broad Institute Genome Assembly &amp; Analysis Group"/>
            <consortium name="Computational R&amp;D Group"/>
            <consortium name="and Sequencing Platform"/>
            <person name="Di Palma F."/>
            <person name="Alfoldi J."/>
            <person name="Johnson J."/>
            <person name="Berlin A."/>
            <person name="Gnerre S."/>
            <person name="Jaffe D."/>
            <person name="MacCallum I."/>
            <person name="Young S."/>
            <person name="Walker B.J."/>
            <person name="Lander E.S."/>
            <person name="Lindblad-Toh K."/>
        </authorList>
    </citation>
    <scope>NUCLEOTIDE SEQUENCE [LARGE SCALE GENOMIC DNA]</scope>
</reference>
<comment type="subcellular location">
    <subcellularLocation>
        <location evidence="1">Membrane</location>
        <topology evidence="1">Single-pass membrane protein</topology>
    </subcellularLocation>
</comment>
<feature type="disulfide bond" evidence="9">
    <location>
        <begin position="896"/>
        <end position="957"/>
    </location>
</feature>
<name>W5MP93_LEPOC</name>
<dbReference type="FunFam" id="3.10.250.10:FF:000016">
    <property type="entry name" value="Scavenger receptor cysteine-rich protein type 12"/>
    <property type="match status" value="2"/>
</dbReference>
<feature type="disulfide bond" evidence="9">
    <location>
        <begin position="19"/>
        <end position="83"/>
    </location>
</feature>
<keyword evidence="5" id="KW-1133">Transmembrane helix</keyword>
<evidence type="ECO:0000313" key="11">
    <source>
        <dbReference type="Ensembl" id="ENSLOCP00000010202.1"/>
    </source>
</evidence>
<evidence type="ECO:0000256" key="4">
    <source>
        <dbReference type="ARBA" id="ARBA00022737"/>
    </source>
</evidence>
<feature type="disulfide bond" evidence="9">
    <location>
        <begin position="63"/>
        <end position="73"/>
    </location>
</feature>
<dbReference type="FunFam" id="3.10.250.10:FF:000002">
    <property type="entry name" value="Scavenger receptor cysteine-rich type 1 protein M130"/>
    <property type="match status" value="1"/>
</dbReference>
<feature type="disulfide bond" evidence="9">
    <location>
        <begin position="663"/>
        <end position="724"/>
    </location>
</feature>
<dbReference type="FunFam" id="3.10.250.10:FF:000042">
    <property type="entry name" value="Lysyl oxidase-like 2"/>
    <property type="match status" value="1"/>
</dbReference>
<feature type="disulfide bond" evidence="9">
    <location>
        <begin position="768"/>
        <end position="829"/>
    </location>
</feature>
<feature type="disulfide bond" evidence="9">
    <location>
        <begin position="927"/>
        <end position="937"/>
    </location>
</feature>
<evidence type="ECO:0000256" key="2">
    <source>
        <dbReference type="ARBA" id="ARBA00022692"/>
    </source>
</evidence>
<feature type="disulfide bond" evidence="9">
    <location>
        <begin position="755"/>
        <end position="819"/>
    </location>
</feature>
<dbReference type="FunFam" id="3.10.250.10:FF:000012">
    <property type="entry name" value="CD163 molecule like 1"/>
    <property type="match status" value="1"/>
</dbReference>
<feature type="disulfide bond" evidence="9">
    <location>
        <begin position="590"/>
        <end position="600"/>
    </location>
</feature>
<reference evidence="11" key="3">
    <citation type="submission" date="2025-09" db="UniProtKB">
        <authorList>
            <consortium name="Ensembl"/>
        </authorList>
    </citation>
    <scope>IDENTIFICATION</scope>
</reference>
<keyword evidence="2" id="KW-0812">Transmembrane</keyword>
<feature type="disulfide bond" evidence="9">
    <location>
        <begin position="485"/>
        <end position="495"/>
    </location>
</feature>
<feature type="disulfide bond" evidence="9">
    <location>
        <begin position="161"/>
        <end position="171"/>
    </location>
</feature>
<sequence length="959" mass="104564">SSCSGRVQVESEGQWGSVCSHSWDLRDAEVVCKQLGCGAAVSAPHLAHPQTAPEDRVLNKVGCLGIEAELGECRAGRLGSKDCQHPWDAGVICAVGDGEELELVDSSSPALGLQGTICEDGWGLNESHVACRQAGCGEAHTYSRMRIPTTDVPIWLDRVHCSGNESSLWECSSDPWGHHECDYSMNVHVVCKDTGRYCDNRDITITLGCKLGMSKVTDRPITHCWTVSWFLLLHTLTYESDAVTQSPSLELQLHHIFIWLDSHQKSLEKKHASECNGNEPSFWHCHALFVPRQATLDKSSYTGLVCFDHREPRIVGGEDPCSGRVEIQFGDEWGTLCDSGWDLQDASVVCRQLQCGEAVAIPGGARYGEGKGPVWDKQLDCQGNESIVFECPVSTEKTQNCSHRNYASVVCSGLNIKLVGGESRCAGRVEVLHGSQWGSLCERDLEWQTAEVICRHLQCGGVKATPRGAPYGVGSVPLWKDRYQCSGTEGRLGDCPVSWGQEECEQVSVASVVCSDEDWLVRLQGTDSHCEGRVEILMSGLWGRVLDSDWDLQDANTVCRSLSCGSTLMAYISTMYGDGNEPVLLTEVDCKENESVLQNCSFTLSSGSVNTSGGVGVLCSEHWQVRLAGVGSLCAGRVEVYHHGAWGSVCDDFWDLADASVVCRQLGCGHALRAAVSAEFGEGSGPVWMDDVKCEGNESALWNCPRESLEKGNCRHKEDAGVVCSEHKQLRLVSAEYDCAGRLEVLYNGTWGSVCSNGMDSFTVDLICKQLQCGDSGALQDGQQYESGSGPKWLDNMKCLGHESVLWQCSSSPWGHNECQDSEEAEIQCSEKNRIKQELKQWENSLTTLKIKEKRPLVRLVGAEGSCSGRVEVCQKGAWGTVCDDSWDIQEAHVICRELGCGVGLSALREGHFGEGKGTVWLDEVNCRGTERSLQECCSSPPGIHDCTHKEDAAVICSG</sequence>
<dbReference type="FunFam" id="3.10.250.10:FF:000001">
    <property type="entry name" value="Lysyl oxidase 4 isoform X1"/>
    <property type="match status" value="1"/>
</dbReference>
<feature type="disulfide bond" evidence="9">
    <location>
        <begin position="799"/>
        <end position="809"/>
    </location>
</feature>
<feature type="disulfide bond" evidence="9">
    <location>
        <begin position="694"/>
        <end position="704"/>
    </location>
</feature>
<dbReference type="PANTHER" id="PTHR19331">
    <property type="entry name" value="SCAVENGER RECEPTOR DOMAIN-CONTAINING"/>
    <property type="match status" value="1"/>
</dbReference>
<feature type="disulfide bond" evidence="9">
    <location>
        <begin position="32"/>
        <end position="93"/>
    </location>
</feature>
<keyword evidence="7 9" id="KW-1015">Disulfide bond</keyword>
<dbReference type="HOGENOM" id="CLU_002555_0_1_1"/>
<dbReference type="PRINTS" id="PR00258">
    <property type="entry name" value="SPERACTRCPTR"/>
</dbReference>
<feature type="domain" description="SRCR" evidence="10">
    <location>
        <begin position="1"/>
        <end position="94"/>
    </location>
</feature>
<accession>W5MP93</accession>
<feature type="domain" description="SRCR" evidence="10">
    <location>
        <begin position="858"/>
        <end position="958"/>
    </location>
</feature>
<dbReference type="InterPro" id="IPR001190">
    <property type="entry name" value="SRCR"/>
</dbReference>
<protein>
    <recommendedName>
        <fullName evidence="10">SRCR domain-containing protein</fullName>
    </recommendedName>
</protein>
<dbReference type="SMART" id="SM00202">
    <property type="entry name" value="SR"/>
    <property type="match status" value="8"/>
</dbReference>
<keyword evidence="8" id="KW-0325">Glycoprotein</keyword>
<dbReference type="GO" id="GO:0016020">
    <property type="term" value="C:membrane"/>
    <property type="evidence" value="ECO:0007669"/>
    <property type="project" value="UniProtKB-SubCell"/>
</dbReference>
<evidence type="ECO:0000256" key="9">
    <source>
        <dbReference type="PROSITE-ProRule" id="PRU00196"/>
    </source>
</evidence>
<keyword evidence="12" id="KW-1185">Reference proteome</keyword>
<dbReference type="EMBL" id="AHAT01010037">
    <property type="status" value="NOT_ANNOTATED_CDS"/>
    <property type="molecule type" value="Genomic_DNA"/>
</dbReference>
<feature type="domain" description="SRCR" evidence="10">
    <location>
        <begin position="416"/>
        <end position="515"/>
    </location>
</feature>
<evidence type="ECO:0000256" key="6">
    <source>
        <dbReference type="ARBA" id="ARBA00023136"/>
    </source>
</evidence>